<dbReference type="EMBL" id="AFNT02000069">
    <property type="protein sequence ID" value="ERJ04576.1"/>
    <property type="molecule type" value="Genomic_DNA"/>
</dbReference>
<accession>U2DXN9</accession>
<reference evidence="1 2" key="1">
    <citation type="journal article" date="2011" name="J. Bacteriol.">
        <title>Genome sequence of Halorhabdus tiamatea, the first archaeon isolated from a deep-sea anoxic brine lake.</title>
        <authorList>
            <person name="Antunes A."/>
            <person name="Alam I."/>
            <person name="Bajic V.B."/>
            <person name="Stingl U."/>
        </authorList>
    </citation>
    <scope>NUCLEOTIDE SEQUENCE [LARGE SCALE GENOMIC DNA]</scope>
    <source>
        <strain evidence="1 2">SARL4B</strain>
    </source>
</reference>
<name>U2DXN9_9EURY</name>
<comment type="caution">
    <text evidence="1">The sequence shown here is derived from an EMBL/GenBank/DDBJ whole genome shotgun (WGS) entry which is preliminary data.</text>
</comment>
<dbReference type="AlphaFoldDB" id="U2DXN9"/>
<evidence type="ECO:0000313" key="2">
    <source>
        <dbReference type="Proteomes" id="UP000003861"/>
    </source>
</evidence>
<gene>
    <name evidence="1" type="ORF">HLRTI_003454</name>
</gene>
<organism evidence="1 2">
    <name type="scientific">Halorhabdus tiamatea SARL4B</name>
    <dbReference type="NCBI Taxonomy" id="1033806"/>
    <lineage>
        <taxon>Archaea</taxon>
        <taxon>Methanobacteriati</taxon>
        <taxon>Methanobacteriota</taxon>
        <taxon>Stenosarchaea group</taxon>
        <taxon>Halobacteria</taxon>
        <taxon>Halobacteriales</taxon>
        <taxon>Haloarculaceae</taxon>
        <taxon>Halorhabdus</taxon>
    </lineage>
</organism>
<evidence type="ECO:0000313" key="1">
    <source>
        <dbReference type="EMBL" id="ERJ04576.1"/>
    </source>
</evidence>
<dbReference type="Proteomes" id="UP000003861">
    <property type="component" value="Unassembled WGS sequence"/>
</dbReference>
<protein>
    <submittedName>
        <fullName evidence="1">Uncharacterized protein</fullName>
    </submittedName>
</protein>
<sequence length="62" mass="7405">MACQFIVPHSLLEHFDREVYPYFALEPLYCAVLVFYGFEFNQHLPVINALCWLIIVSGRKWR</sequence>
<reference evidence="1 2" key="2">
    <citation type="journal article" date="2013" name="PLoS ONE">
        <title>INDIGO - INtegrated Data Warehouse of MIcrobial GenOmes with Examples from the Red Sea Extremophiles.</title>
        <authorList>
            <person name="Alam I."/>
            <person name="Antunes A."/>
            <person name="Kamau A.A."/>
            <person name="Ba Alawi W."/>
            <person name="Kalkatawi M."/>
            <person name="Stingl U."/>
            <person name="Bajic V.B."/>
        </authorList>
    </citation>
    <scope>NUCLEOTIDE SEQUENCE [LARGE SCALE GENOMIC DNA]</scope>
    <source>
        <strain evidence="1 2">SARL4B</strain>
    </source>
</reference>
<proteinExistence type="predicted"/>